<reference evidence="3" key="1">
    <citation type="submission" date="2018-11" db="EMBL/GenBank/DDBJ databases">
        <title>Complete genome sequence of Paenibacillus sp. ML311-T8.</title>
        <authorList>
            <person name="Nam Y.-D."/>
            <person name="Kang J."/>
            <person name="Chung W.-H."/>
            <person name="Park Y.S."/>
        </authorList>
    </citation>
    <scope>NUCLEOTIDE SEQUENCE [LARGE SCALE GENOMIC DNA]</scope>
    <source>
        <strain evidence="3">ML311-T8</strain>
    </source>
</reference>
<dbReference type="EMBL" id="CP034235">
    <property type="protein sequence ID" value="QGQ95989.1"/>
    <property type="molecule type" value="Genomic_DNA"/>
</dbReference>
<accession>A0A6B8RIV3</accession>
<dbReference type="InterPro" id="IPR045864">
    <property type="entry name" value="aa-tRNA-synth_II/BPL/LPL"/>
</dbReference>
<keyword evidence="2" id="KW-0436">Ligase</keyword>
<dbReference type="CDD" id="cd16443">
    <property type="entry name" value="LplA"/>
    <property type="match status" value="1"/>
</dbReference>
<proteinExistence type="predicted"/>
<dbReference type="PANTHER" id="PTHR43679">
    <property type="entry name" value="OCTANOYLTRANSFERASE LIPM-RELATED"/>
    <property type="match status" value="1"/>
</dbReference>
<dbReference type="AlphaFoldDB" id="A0A6B8RIV3"/>
<dbReference type="PANTHER" id="PTHR43679:SF2">
    <property type="entry name" value="OCTANOYL-[GCVH]:PROTEIN N-OCTANOYLTRANSFERASE"/>
    <property type="match status" value="1"/>
</dbReference>
<gene>
    <name evidence="2" type="ORF">EHS13_14445</name>
</gene>
<dbReference type="SUPFAM" id="SSF55681">
    <property type="entry name" value="Class II aaRS and biotin synthetases"/>
    <property type="match status" value="1"/>
</dbReference>
<organism evidence="2 3">
    <name type="scientific">Paenibacillus psychroresistens</name>
    <dbReference type="NCBI Taxonomy" id="1778678"/>
    <lineage>
        <taxon>Bacteria</taxon>
        <taxon>Bacillati</taxon>
        <taxon>Bacillota</taxon>
        <taxon>Bacilli</taxon>
        <taxon>Bacillales</taxon>
        <taxon>Paenibacillaceae</taxon>
        <taxon>Paenibacillus</taxon>
    </lineage>
</organism>
<dbReference type="InterPro" id="IPR050664">
    <property type="entry name" value="Octanoyltrans_LipM/LipL"/>
</dbReference>
<dbReference type="Pfam" id="PF21948">
    <property type="entry name" value="LplA-B_cat"/>
    <property type="match status" value="1"/>
</dbReference>
<dbReference type="GO" id="GO:0016874">
    <property type="term" value="F:ligase activity"/>
    <property type="evidence" value="ECO:0007669"/>
    <property type="project" value="UniProtKB-KW"/>
</dbReference>
<evidence type="ECO:0000313" key="2">
    <source>
        <dbReference type="EMBL" id="QGQ95989.1"/>
    </source>
</evidence>
<dbReference type="Gene3D" id="3.30.930.10">
    <property type="entry name" value="Bira Bifunctional Protein, Domain 2"/>
    <property type="match status" value="1"/>
</dbReference>
<dbReference type="PROSITE" id="PS51733">
    <property type="entry name" value="BPL_LPL_CATALYTIC"/>
    <property type="match status" value="1"/>
</dbReference>
<keyword evidence="3" id="KW-1185">Reference proteome</keyword>
<evidence type="ECO:0000313" key="3">
    <source>
        <dbReference type="Proteomes" id="UP000426246"/>
    </source>
</evidence>
<dbReference type="InterPro" id="IPR004143">
    <property type="entry name" value="BPL_LPL_catalytic"/>
</dbReference>
<dbReference type="KEGG" id="ppsc:EHS13_14445"/>
<evidence type="ECO:0000259" key="1">
    <source>
        <dbReference type="PROSITE" id="PS51733"/>
    </source>
</evidence>
<dbReference type="OrthoDB" id="2080934at2"/>
<dbReference type="GO" id="GO:0009249">
    <property type="term" value="P:protein lipoylation"/>
    <property type="evidence" value="ECO:0007669"/>
    <property type="project" value="UniProtKB-ARBA"/>
</dbReference>
<sequence length="276" mass="31058">MVQRTKSYFYADSTDLELSDDILFPYAWDEWMCRQLTSDSPSYIHVWQHPKAIVLGLRDRQLPGIDQAISWLENQGYVVAVRNSGGAAVPLDTGVVNISLVIPKSTNTINFRDDFETMIQLLREILAPWTSTIQTGEIKGGYCPGDYDLSINGRKFCGIAQRRQAHGFVVSAFVNVEGTDSDRASRVRTFYDIASNGKSDITFPLVEPERTSSLEELAGVPSVKAFMESLKYHKSVIVSETQAAKEALNNVIFPVNQIFEVIKQLKRRYAVEPRIQ</sequence>
<dbReference type="Proteomes" id="UP000426246">
    <property type="component" value="Chromosome"/>
</dbReference>
<name>A0A6B8RIV3_9BACL</name>
<feature type="domain" description="BPL/LPL catalytic" evidence="1">
    <location>
        <begin position="38"/>
        <end position="222"/>
    </location>
</feature>
<dbReference type="RefSeq" id="WP_155701026.1">
    <property type="nucleotide sequence ID" value="NZ_CP034235.1"/>
</dbReference>
<protein>
    <submittedName>
        <fullName evidence="2">Lipoate--protein ligase family protein</fullName>
    </submittedName>
</protein>
<dbReference type="GO" id="GO:0016740">
    <property type="term" value="F:transferase activity"/>
    <property type="evidence" value="ECO:0007669"/>
    <property type="project" value="UniProtKB-ARBA"/>
</dbReference>
<dbReference type="GO" id="GO:0140096">
    <property type="term" value="F:catalytic activity, acting on a protein"/>
    <property type="evidence" value="ECO:0007669"/>
    <property type="project" value="UniProtKB-ARBA"/>
</dbReference>